<feature type="compositionally biased region" description="Basic and acidic residues" evidence="3">
    <location>
        <begin position="18"/>
        <end position="31"/>
    </location>
</feature>
<feature type="compositionally biased region" description="Low complexity" evidence="3">
    <location>
        <begin position="569"/>
        <end position="591"/>
    </location>
</feature>
<sequence length="811" mass="87855">MSDLANASEPRNPPTVSPRREHPQDDQEPIPRKKSRKSTIMEALRRELGQPSGPQPFRQMSTMAAVSMNKPAPVRRYLPRTQILDVIPPAPVVSPASLPIYTYRESLASSSLPGLRDSDVKYIRDEQEANDAIARMIDRLEPPPGSRWRGVVGFDMEWTVRGGPQKTGLVQVADSKTILLIQISAMESFPYKLKDLITSATILKVGVNIGADMNKLVRDFGSGCTARGVVELSGFAKALDIGLIGTAVEHLDSNQASIGIGVRSNDTTSSASANRSGETPDLSGEDFIPDEDITGISKSKGKSSATKYVRPKGIIALARLARRYLGRELDKGPVRLSNWDKILSADQKYYAANDAHAGLAIYHALLAIYSRSVAQGVIPVPIPPPWDVTPTTGTLDSHPLPKLRPAPPPFGSKTKNNTSGVMPVDRLQRLTPSQIESLIPWAELIRDMHAELLEVRTAVRAKRIEEGVDLKGRGEAVIAAEAAAVASTSPIAAAEGVVVIEDETFIEGAATIEGATTTEDAAIASIADDTIVIEDTVVIEDAIFIEKTDEPTLTVSQDDAKPKVDKAQPVARVPSTSASSSPAATSRRATSIVTTSYRPNSTTVTVSKGMARVLARRRALQEKDSEIFGQKWPPTRTPNTRPAAALWPSSASTSSAPRSISETRNPLGGNHYPQISQPSTRPQTPVRSVSSTTPDVTSRPSAQQLRAYLLWHNQKFPLSQICISMGSARYPLAKNIVMYVSPSLQSFVNIDTLTNRSISGYIVQALLADESLPFEKFKLKALVESDLTNSIQEKYKEFLDSKVGLQNVESQ</sequence>
<feature type="compositionally biased region" description="Low complexity" evidence="3">
    <location>
        <begin position="294"/>
        <end position="304"/>
    </location>
</feature>
<proteinExistence type="predicted"/>
<dbReference type="InterPro" id="IPR012337">
    <property type="entry name" value="RNaseH-like_sf"/>
</dbReference>
<dbReference type="PANTHER" id="PTHR13620:SF104">
    <property type="entry name" value="EXONUCLEASE 3'-5' DOMAIN-CONTAINING PROTEIN 2"/>
    <property type="match status" value="1"/>
</dbReference>
<organism evidence="5 6">
    <name type="scientific">Ceratobasidium theobromae</name>
    <dbReference type="NCBI Taxonomy" id="1582974"/>
    <lineage>
        <taxon>Eukaryota</taxon>
        <taxon>Fungi</taxon>
        <taxon>Dikarya</taxon>
        <taxon>Basidiomycota</taxon>
        <taxon>Agaricomycotina</taxon>
        <taxon>Agaricomycetes</taxon>
        <taxon>Cantharellales</taxon>
        <taxon>Ceratobasidiaceae</taxon>
        <taxon>Ceratobasidium</taxon>
    </lineage>
</organism>
<comment type="caution">
    <text evidence="5">The sequence shown here is derived from an EMBL/GenBank/DDBJ whole genome shotgun (WGS) entry which is preliminary data.</text>
</comment>
<feature type="compositionally biased region" description="Polar residues" evidence="3">
    <location>
        <begin position="264"/>
        <end position="277"/>
    </location>
</feature>
<dbReference type="PANTHER" id="PTHR13620">
    <property type="entry name" value="3-5 EXONUCLEASE"/>
    <property type="match status" value="1"/>
</dbReference>
<evidence type="ECO:0000313" key="6">
    <source>
        <dbReference type="Proteomes" id="UP000383932"/>
    </source>
</evidence>
<feature type="domain" description="3'-5' exonuclease" evidence="4">
    <location>
        <begin position="315"/>
        <end position="366"/>
    </location>
</feature>
<dbReference type="Proteomes" id="UP000383932">
    <property type="component" value="Unassembled WGS sequence"/>
</dbReference>
<dbReference type="GO" id="GO:0008408">
    <property type="term" value="F:3'-5' exonuclease activity"/>
    <property type="evidence" value="ECO:0007669"/>
    <property type="project" value="InterPro"/>
</dbReference>
<feature type="compositionally biased region" description="Acidic residues" evidence="3">
    <location>
        <begin position="283"/>
        <end position="293"/>
    </location>
</feature>
<feature type="region of interest" description="Disordered" evidence="3">
    <location>
        <begin position="553"/>
        <end position="593"/>
    </location>
</feature>
<evidence type="ECO:0000313" key="5">
    <source>
        <dbReference type="EMBL" id="KAB5589915.1"/>
    </source>
</evidence>
<evidence type="ECO:0000256" key="2">
    <source>
        <dbReference type="ARBA" id="ARBA00022801"/>
    </source>
</evidence>
<dbReference type="InterPro" id="IPR051132">
    <property type="entry name" value="3-5_Exonuclease_domain"/>
</dbReference>
<feature type="region of interest" description="Disordered" evidence="3">
    <location>
        <begin position="625"/>
        <end position="700"/>
    </location>
</feature>
<name>A0A5N5QDU1_9AGAM</name>
<dbReference type="InterPro" id="IPR036397">
    <property type="entry name" value="RNaseH_sf"/>
</dbReference>
<feature type="compositionally biased region" description="Polar residues" evidence="3">
    <location>
        <begin position="673"/>
        <end position="700"/>
    </location>
</feature>
<feature type="region of interest" description="Disordered" evidence="3">
    <location>
        <begin position="395"/>
        <end position="419"/>
    </location>
</feature>
<dbReference type="GO" id="GO:0005634">
    <property type="term" value="C:nucleus"/>
    <property type="evidence" value="ECO:0007669"/>
    <property type="project" value="TreeGrafter"/>
</dbReference>
<dbReference type="SUPFAM" id="SSF53098">
    <property type="entry name" value="Ribonuclease H-like"/>
    <property type="match status" value="1"/>
</dbReference>
<dbReference type="GO" id="GO:0003676">
    <property type="term" value="F:nucleic acid binding"/>
    <property type="evidence" value="ECO:0007669"/>
    <property type="project" value="InterPro"/>
</dbReference>
<feature type="region of interest" description="Disordered" evidence="3">
    <location>
        <begin position="264"/>
        <end position="304"/>
    </location>
</feature>
<evidence type="ECO:0000256" key="3">
    <source>
        <dbReference type="SAM" id="MobiDB-lite"/>
    </source>
</evidence>
<evidence type="ECO:0000256" key="1">
    <source>
        <dbReference type="ARBA" id="ARBA00022722"/>
    </source>
</evidence>
<protein>
    <recommendedName>
        <fullName evidence="4">3'-5' exonuclease domain-containing protein</fullName>
    </recommendedName>
</protein>
<keyword evidence="1" id="KW-0540">Nuclease</keyword>
<dbReference type="InterPro" id="IPR002562">
    <property type="entry name" value="3'-5'_exonuclease_dom"/>
</dbReference>
<dbReference type="GO" id="GO:0006139">
    <property type="term" value="P:nucleobase-containing compound metabolic process"/>
    <property type="evidence" value="ECO:0007669"/>
    <property type="project" value="InterPro"/>
</dbReference>
<dbReference type="Pfam" id="PF01612">
    <property type="entry name" value="DNA_pol_A_exo1"/>
    <property type="match status" value="1"/>
</dbReference>
<dbReference type="Gene3D" id="3.30.420.10">
    <property type="entry name" value="Ribonuclease H-like superfamily/Ribonuclease H"/>
    <property type="match status" value="1"/>
</dbReference>
<feature type="compositionally biased region" description="Low complexity" evidence="3">
    <location>
        <begin position="633"/>
        <end position="660"/>
    </location>
</feature>
<keyword evidence="6" id="KW-1185">Reference proteome</keyword>
<dbReference type="AlphaFoldDB" id="A0A5N5QDU1"/>
<dbReference type="GO" id="GO:0005737">
    <property type="term" value="C:cytoplasm"/>
    <property type="evidence" value="ECO:0007669"/>
    <property type="project" value="TreeGrafter"/>
</dbReference>
<gene>
    <name evidence="5" type="ORF">CTheo_6638</name>
</gene>
<dbReference type="CDD" id="cd06141">
    <property type="entry name" value="WRN_exo"/>
    <property type="match status" value="1"/>
</dbReference>
<dbReference type="EMBL" id="SSOP01000216">
    <property type="protein sequence ID" value="KAB5589915.1"/>
    <property type="molecule type" value="Genomic_DNA"/>
</dbReference>
<dbReference type="OrthoDB" id="1920326at2759"/>
<feature type="region of interest" description="Disordered" evidence="3">
    <location>
        <begin position="1"/>
        <end position="39"/>
    </location>
</feature>
<keyword evidence="2" id="KW-0378">Hydrolase</keyword>
<evidence type="ECO:0000259" key="4">
    <source>
        <dbReference type="Pfam" id="PF01612"/>
    </source>
</evidence>
<accession>A0A5N5QDU1</accession>
<reference evidence="5 6" key="1">
    <citation type="journal article" date="2019" name="Fungal Biol. Biotechnol.">
        <title>Draft genome sequence of fastidious pathogen Ceratobasidium theobromae, which causes vascular-streak dieback in Theobroma cacao.</title>
        <authorList>
            <person name="Ali S.S."/>
            <person name="Asman A."/>
            <person name="Shao J."/>
            <person name="Firmansyah A.P."/>
            <person name="Susilo A.W."/>
            <person name="Rosmana A."/>
            <person name="McMahon P."/>
            <person name="Junaid M."/>
            <person name="Guest D."/>
            <person name="Kheng T.Y."/>
            <person name="Meinhardt L.W."/>
            <person name="Bailey B.A."/>
        </authorList>
    </citation>
    <scope>NUCLEOTIDE SEQUENCE [LARGE SCALE GENOMIC DNA]</scope>
    <source>
        <strain evidence="5 6">CT2</strain>
    </source>
</reference>